<dbReference type="EMBL" id="CP076023">
    <property type="protein sequence ID" value="QWC14543.1"/>
    <property type="molecule type" value="Genomic_DNA"/>
</dbReference>
<reference evidence="2 3" key="1">
    <citation type="submission" date="2021-05" db="EMBL/GenBank/DDBJ databases">
        <title>Novel species in genus Cellulomonas.</title>
        <authorList>
            <person name="Zhang G."/>
        </authorList>
    </citation>
    <scope>NUCLEOTIDE SEQUENCE [LARGE SCALE GENOMIC DNA]</scope>
    <source>
        <strain evidence="3">zg-ZUI157</strain>
    </source>
</reference>
<dbReference type="RefSeq" id="WP_208195053.1">
    <property type="nucleotide sequence ID" value="NZ_CP076023.1"/>
</dbReference>
<feature type="transmembrane region" description="Helical" evidence="1">
    <location>
        <begin position="21"/>
        <end position="40"/>
    </location>
</feature>
<protein>
    <submittedName>
        <fullName evidence="2">Prepilin-type N-terminal cleavage/methylation domain-containing protein</fullName>
    </submittedName>
</protein>
<dbReference type="Proteomes" id="UP000679335">
    <property type="component" value="Chromosome"/>
</dbReference>
<evidence type="ECO:0000313" key="2">
    <source>
        <dbReference type="EMBL" id="QWC14543.1"/>
    </source>
</evidence>
<gene>
    <name evidence="2" type="ORF">KKR89_09025</name>
</gene>
<accession>A0ABX8GEG9</accession>
<organism evidence="2 3">
    <name type="scientific">Cellulomonas dongxiuzhuiae</name>
    <dbReference type="NCBI Taxonomy" id="2819979"/>
    <lineage>
        <taxon>Bacteria</taxon>
        <taxon>Bacillati</taxon>
        <taxon>Actinomycetota</taxon>
        <taxon>Actinomycetes</taxon>
        <taxon>Micrococcales</taxon>
        <taxon>Cellulomonadaceae</taxon>
        <taxon>Cellulomonas</taxon>
    </lineage>
</organism>
<dbReference type="InterPro" id="IPR012902">
    <property type="entry name" value="N_methyl_site"/>
</dbReference>
<evidence type="ECO:0000313" key="3">
    <source>
        <dbReference type="Proteomes" id="UP000679335"/>
    </source>
</evidence>
<dbReference type="Pfam" id="PF07963">
    <property type="entry name" value="N_methyl"/>
    <property type="match status" value="1"/>
</dbReference>
<keyword evidence="1" id="KW-0812">Transmembrane</keyword>
<name>A0ABX8GEG9_9CELL</name>
<sequence length="627" mass="62809">MVQRQTTRGAHADDGMSLVEVLIAAVVLAILSTAVLGVILRTQAANVDTRSRTAAASLAQREIEFVREEFVRTPTSPVDIANAGVVTNAHPLTGGTAGSPLVLDNVPYTVTRSVAWNVTGTGASACEGGSLVQHPTLGVTVAVTWPNMGATRPVLSHIQLAPPKGTSVSATQGFVAVKVVDSDGAPHAGRTVRVTSTAGATTSSLTDTAGCAVVAVNPPAAGSVYTARLGDVGFVDVSGVPDPSKQTGVLKAGQLNANLSFAYDRAATLRVRVVDGSGALLPDSAAAGALLTVAATVSSGSSATSEHTATGSETTIGGLWPSRYGAYFGAAPPPGGYASVELEPGATGQVDVVLKFAEGTIGNLPPGTTGVVAVPGTGGCTAPGARSVDPAGFSLMPGQWTFWATGAAFTCATGPTVTLVGGPAGTIGFAPSVLRVVGVPAGGTLWAVSTTKATGLTTCAGAATAGVALNVDAARTGPLPLPAGDWFVYRTNGAADGPCLSVPATAYPQNVAYGTSSTLTWVDRPPPVGLTITNVPSGNQWRVFVSRTTRSANCGTTLPAGAVQVGALNARNVTGSVEQGVWYVYRQRTDGNTSTRCTLMKGPGTVTISGTATAYSADFMSGLVTSS</sequence>
<proteinExistence type="predicted"/>
<evidence type="ECO:0000256" key="1">
    <source>
        <dbReference type="SAM" id="Phobius"/>
    </source>
</evidence>
<keyword evidence="1" id="KW-1133">Transmembrane helix</keyword>
<keyword evidence="3" id="KW-1185">Reference proteome</keyword>
<dbReference type="NCBIfam" id="TIGR02532">
    <property type="entry name" value="IV_pilin_GFxxxE"/>
    <property type="match status" value="1"/>
</dbReference>
<keyword evidence="1" id="KW-0472">Membrane</keyword>